<protein>
    <submittedName>
        <fullName evidence="1">Uncharacterized protein</fullName>
    </submittedName>
</protein>
<evidence type="ECO:0000313" key="2">
    <source>
        <dbReference type="Proteomes" id="UP000284243"/>
    </source>
</evidence>
<comment type="caution">
    <text evidence="1">The sequence shown here is derived from an EMBL/GenBank/DDBJ whole genome shotgun (WGS) entry which is preliminary data.</text>
</comment>
<dbReference type="AlphaFoldDB" id="A0A412TN42"/>
<dbReference type="Proteomes" id="UP000284243">
    <property type="component" value="Unassembled WGS sequence"/>
</dbReference>
<name>A0A412TN42_9BACT</name>
<sequence>MKKIKIILMLIFVAFNLCVKAQTIGYTYKALAAEGCSIKYSVTKQDSVYYIIVIVRSDRLNFLKESTFWLKTFDGDIIKLRGEVISNGSETGGIISGNIVIPVTAIYSTAQFKITPEQFELLNKGISKVRLSTTPIEHERTFKKDKIGKKLYHFYLKKKSQDNEF</sequence>
<dbReference type="EMBL" id="QRYC01000019">
    <property type="protein sequence ID" value="RGU55244.1"/>
    <property type="molecule type" value="Genomic_DNA"/>
</dbReference>
<organism evidence="1 2">
    <name type="scientific">Odoribacter splanchnicus</name>
    <dbReference type="NCBI Taxonomy" id="28118"/>
    <lineage>
        <taxon>Bacteria</taxon>
        <taxon>Pseudomonadati</taxon>
        <taxon>Bacteroidota</taxon>
        <taxon>Bacteroidia</taxon>
        <taxon>Bacteroidales</taxon>
        <taxon>Odoribacteraceae</taxon>
        <taxon>Odoribacter</taxon>
    </lineage>
</organism>
<accession>A0A412TN42</accession>
<evidence type="ECO:0000313" key="1">
    <source>
        <dbReference type="EMBL" id="RGU55244.1"/>
    </source>
</evidence>
<reference evidence="1 2" key="1">
    <citation type="submission" date="2018-08" db="EMBL/GenBank/DDBJ databases">
        <title>A genome reference for cultivated species of the human gut microbiota.</title>
        <authorList>
            <person name="Zou Y."/>
            <person name="Xue W."/>
            <person name="Luo G."/>
        </authorList>
    </citation>
    <scope>NUCLEOTIDE SEQUENCE [LARGE SCALE GENOMIC DNA]</scope>
    <source>
        <strain evidence="1 2">AF16-14</strain>
    </source>
</reference>
<proteinExistence type="predicted"/>
<gene>
    <name evidence="1" type="ORF">DWW57_12820</name>
</gene>
<dbReference type="RefSeq" id="WP_118160556.1">
    <property type="nucleotide sequence ID" value="NZ_JADNDE010000035.1"/>
</dbReference>